<reference evidence="5 6" key="1">
    <citation type="journal article" date="2007" name="Proc. Natl. Acad. Sci. U.S.A.">
        <title>Genome sequencing and comparative analysis of Saccharomyces cerevisiae strain YJM789.</title>
        <authorList>
            <person name="Wei W."/>
            <person name="McCusker J.H."/>
            <person name="Hyman R.W."/>
            <person name="Jones T."/>
            <person name="Ning Y."/>
            <person name="Cao Z."/>
            <person name="Gu Z."/>
            <person name="Bruno D."/>
            <person name="Miranda M."/>
            <person name="Nguyen M."/>
            <person name="Wilhelmy J."/>
            <person name="Komp C."/>
            <person name="Tamse R."/>
            <person name="Wang X."/>
            <person name="Jia P."/>
            <person name="Luedi P."/>
            <person name="Oefner P.J."/>
            <person name="David L."/>
            <person name="Dietrich F.S."/>
            <person name="Li Y."/>
            <person name="Davis R.W."/>
            <person name="Steinmetz L.M."/>
        </authorList>
    </citation>
    <scope>NUCLEOTIDE SEQUENCE [LARGE SCALE GENOMIC DNA]</scope>
    <source>
        <strain evidence="5 6">YJM789</strain>
    </source>
</reference>
<feature type="region of interest" description="Disordered" evidence="1">
    <location>
        <begin position="331"/>
        <end position="356"/>
    </location>
</feature>
<dbReference type="Proteomes" id="UP000007060">
    <property type="component" value="Unassembled WGS sequence"/>
</dbReference>
<dbReference type="EMBL" id="AAFW02000171">
    <property type="protein sequence ID" value="EDN59242.1"/>
    <property type="molecule type" value="Genomic_DNA"/>
</dbReference>
<keyword evidence="2" id="KW-0472">Membrane</keyword>
<name>A7A1L4_YEAS7</name>
<feature type="region of interest" description="Disordered" evidence="1">
    <location>
        <begin position="126"/>
        <end position="176"/>
    </location>
</feature>
<keyword evidence="3" id="KW-0732">Signal</keyword>
<dbReference type="OrthoDB" id="4070729at2759"/>
<evidence type="ECO:0000313" key="5">
    <source>
        <dbReference type="EMBL" id="EDN59242.1"/>
    </source>
</evidence>
<dbReference type="AlphaFoldDB" id="A7A1L4"/>
<evidence type="ECO:0000313" key="6">
    <source>
        <dbReference type="Proteomes" id="UP000007060"/>
    </source>
</evidence>
<feature type="chain" id="PRO_5002704127" evidence="3">
    <location>
        <begin position="26"/>
        <end position="376"/>
    </location>
</feature>
<feature type="region of interest" description="Disordered" evidence="1">
    <location>
        <begin position="60"/>
        <end position="80"/>
    </location>
</feature>
<feature type="signal peptide" evidence="3">
    <location>
        <begin position="1"/>
        <end position="25"/>
    </location>
</feature>
<dbReference type="Pfam" id="PF04478">
    <property type="entry name" value="Mid2"/>
    <property type="match status" value="1"/>
</dbReference>
<comment type="caution">
    <text evidence="5">The sequence shown here is derived from an EMBL/GenBank/DDBJ whole genome shotgun (WGS) entry which is preliminary data.</text>
</comment>
<evidence type="ECO:0000256" key="3">
    <source>
        <dbReference type="SAM" id="SignalP"/>
    </source>
</evidence>
<evidence type="ECO:0000256" key="1">
    <source>
        <dbReference type="SAM" id="MobiDB-lite"/>
    </source>
</evidence>
<dbReference type="HOGENOM" id="CLU_056209_0_0_1"/>
<feature type="transmembrane region" description="Helical" evidence="2">
    <location>
        <begin position="225"/>
        <end position="248"/>
    </location>
</feature>
<organism evidence="5 6">
    <name type="scientific">Saccharomyces cerevisiae (strain YJM789)</name>
    <name type="common">Baker's yeast</name>
    <dbReference type="NCBI Taxonomy" id="307796"/>
    <lineage>
        <taxon>Eukaryota</taxon>
        <taxon>Fungi</taxon>
        <taxon>Dikarya</taxon>
        <taxon>Ascomycota</taxon>
        <taxon>Saccharomycotina</taxon>
        <taxon>Saccharomycetes</taxon>
        <taxon>Saccharomycetales</taxon>
        <taxon>Saccharomycetaceae</taxon>
        <taxon>Saccharomyces</taxon>
    </lineage>
</organism>
<feature type="compositionally biased region" description="Low complexity" evidence="1">
    <location>
        <begin position="126"/>
        <end position="175"/>
    </location>
</feature>
<keyword evidence="2" id="KW-0812">Transmembrane</keyword>
<dbReference type="InterPro" id="IPR007567">
    <property type="entry name" value="Mid2_dom"/>
</dbReference>
<proteinExistence type="predicted"/>
<feature type="domain" description="Mid2" evidence="4">
    <location>
        <begin position="180"/>
        <end position="310"/>
    </location>
</feature>
<protein>
    <submittedName>
        <fullName evidence="5">Conserved protein</fullName>
    </submittedName>
</protein>
<gene>
    <name evidence="5" type="primary">MID2</name>
    <name evidence="5" type="ORF">SCY_3892</name>
</gene>
<accession>A7A1L4</accession>
<evidence type="ECO:0000256" key="2">
    <source>
        <dbReference type="SAM" id="Phobius"/>
    </source>
</evidence>
<feature type="compositionally biased region" description="Polar residues" evidence="1">
    <location>
        <begin position="331"/>
        <end position="355"/>
    </location>
</feature>
<evidence type="ECO:0000259" key="4">
    <source>
        <dbReference type="Pfam" id="PF04478"/>
    </source>
</evidence>
<keyword evidence="2" id="KW-1133">Transmembrane helix</keyword>
<sequence length="376" mass="39116">MLSFTTKNSFRLLLLILSCISTIRAQFFVQSSSSNSSAVSTARSSVSRVGSSSSILSSSMVSSSSADSSSLTSSTSSRSLVSHTSSSTSIASISFTSFSFSSDSSTSSSSSASSDSSSSSSFSISSTSATSESSTSSTQTSTSSSSSLSSTPSSSSSPSTITSAPSTSSTPSTTAYNQGSTITSIINGKTILSNHYTTVTYTPSATADSSNKSKSSGLSKKNRNIVIGCVVGIGVPLILVILALIYMFCIQSSRTDFIDSDGKVVTAYRANKFTKWWYMLLGKKVSDEYHSDSPLGGSASSAGGLDLDEADDVMEQSSLFDVRIRDSDSVLPNANTADHNNTNSGGEPINSSVASNDIIEEKFYDEQGNELSPRNY</sequence>